<reference evidence="2" key="1">
    <citation type="submission" date="2023-03" db="EMBL/GenBank/DDBJ databases">
        <title>Massive genome expansion in bonnet fungi (Mycena s.s.) driven by repeated elements and novel gene families across ecological guilds.</title>
        <authorList>
            <consortium name="Lawrence Berkeley National Laboratory"/>
            <person name="Harder C.B."/>
            <person name="Miyauchi S."/>
            <person name="Viragh M."/>
            <person name="Kuo A."/>
            <person name="Thoen E."/>
            <person name="Andreopoulos B."/>
            <person name="Lu D."/>
            <person name="Skrede I."/>
            <person name="Drula E."/>
            <person name="Henrissat B."/>
            <person name="Morin E."/>
            <person name="Kohler A."/>
            <person name="Barry K."/>
            <person name="LaButti K."/>
            <person name="Morin E."/>
            <person name="Salamov A."/>
            <person name="Lipzen A."/>
            <person name="Mereny Z."/>
            <person name="Hegedus B."/>
            <person name="Baldrian P."/>
            <person name="Stursova M."/>
            <person name="Weitz H."/>
            <person name="Taylor A."/>
            <person name="Grigoriev I.V."/>
            <person name="Nagy L.G."/>
            <person name="Martin F."/>
            <person name="Kauserud H."/>
        </authorList>
    </citation>
    <scope>NUCLEOTIDE SEQUENCE</scope>
    <source>
        <strain evidence="2">CBHHK182m</strain>
    </source>
</reference>
<gene>
    <name evidence="2" type="ORF">B0H16DRAFT_1414313</name>
</gene>
<keyword evidence="1" id="KW-0812">Transmembrane</keyword>
<dbReference type="AlphaFoldDB" id="A0AAD7JEH4"/>
<keyword evidence="1" id="KW-0472">Membrane</keyword>
<dbReference type="EMBL" id="JARKIB010000031">
    <property type="protein sequence ID" value="KAJ7762985.1"/>
    <property type="molecule type" value="Genomic_DNA"/>
</dbReference>
<evidence type="ECO:0000313" key="2">
    <source>
        <dbReference type="EMBL" id="KAJ7762985.1"/>
    </source>
</evidence>
<protein>
    <submittedName>
        <fullName evidence="2">Uncharacterized protein</fullName>
    </submittedName>
</protein>
<evidence type="ECO:0000256" key="1">
    <source>
        <dbReference type="SAM" id="Phobius"/>
    </source>
</evidence>
<keyword evidence="1" id="KW-1133">Transmembrane helix</keyword>
<evidence type="ECO:0000313" key="3">
    <source>
        <dbReference type="Proteomes" id="UP001215598"/>
    </source>
</evidence>
<accession>A0AAD7JEH4</accession>
<feature type="transmembrane region" description="Helical" evidence="1">
    <location>
        <begin position="67"/>
        <end position="92"/>
    </location>
</feature>
<organism evidence="2 3">
    <name type="scientific">Mycena metata</name>
    <dbReference type="NCBI Taxonomy" id="1033252"/>
    <lineage>
        <taxon>Eukaryota</taxon>
        <taxon>Fungi</taxon>
        <taxon>Dikarya</taxon>
        <taxon>Basidiomycota</taxon>
        <taxon>Agaricomycotina</taxon>
        <taxon>Agaricomycetes</taxon>
        <taxon>Agaricomycetidae</taxon>
        <taxon>Agaricales</taxon>
        <taxon>Marasmiineae</taxon>
        <taxon>Mycenaceae</taxon>
        <taxon>Mycena</taxon>
    </lineage>
</organism>
<dbReference type="Proteomes" id="UP001215598">
    <property type="component" value="Unassembled WGS sequence"/>
</dbReference>
<comment type="caution">
    <text evidence="2">The sequence shown here is derived from an EMBL/GenBank/DDBJ whole genome shotgun (WGS) entry which is preliminary data.</text>
</comment>
<feature type="transmembrane region" description="Helical" evidence="1">
    <location>
        <begin position="38"/>
        <end position="61"/>
    </location>
</feature>
<name>A0AAD7JEH4_9AGAR</name>
<sequence length="108" mass="12288">MTFAFLPFPYLNGYALTTQFGILVALILISYRYNRIRIALIALLGIYTAYKVAFPLVRWGYIAFKAIAMFGFYVYFFLIGVGYAMNVVVGIWNFPELLKGFADGLEGR</sequence>
<proteinExistence type="predicted"/>
<keyword evidence="3" id="KW-1185">Reference proteome</keyword>
<feature type="transmembrane region" description="Helical" evidence="1">
    <location>
        <begin position="12"/>
        <end position="31"/>
    </location>
</feature>